<organism evidence="1 2">
    <name type="scientific">Aphis craccivora</name>
    <name type="common">Cowpea aphid</name>
    <dbReference type="NCBI Taxonomy" id="307492"/>
    <lineage>
        <taxon>Eukaryota</taxon>
        <taxon>Metazoa</taxon>
        <taxon>Ecdysozoa</taxon>
        <taxon>Arthropoda</taxon>
        <taxon>Hexapoda</taxon>
        <taxon>Insecta</taxon>
        <taxon>Pterygota</taxon>
        <taxon>Neoptera</taxon>
        <taxon>Paraneoptera</taxon>
        <taxon>Hemiptera</taxon>
        <taxon>Sternorrhyncha</taxon>
        <taxon>Aphidomorpha</taxon>
        <taxon>Aphidoidea</taxon>
        <taxon>Aphididae</taxon>
        <taxon>Aphidini</taxon>
        <taxon>Aphis</taxon>
        <taxon>Aphis</taxon>
    </lineage>
</organism>
<comment type="caution">
    <text evidence="1">The sequence shown here is derived from an EMBL/GenBank/DDBJ whole genome shotgun (WGS) entry which is preliminary data.</text>
</comment>
<accession>A0A6G0YMB8</accession>
<dbReference type="Proteomes" id="UP000478052">
    <property type="component" value="Unassembled WGS sequence"/>
</dbReference>
<proteinExistence type="predicted"/>
<evidence type="ECO:0000313" key="1">
    <source>
        <dbReference type="EMBL" id="KAF0758590.1"/>
    </source>
</evidence>
<name>A0A6G0YMB8_APHCR</name>
<keyword evidence="1" id="KW-0436">Ligase</keyword>
<dbReference type="EMBL" id="VUJU01003257">
    <property type="protein sequence ID" value="KAF0758590.1"/>
    <property type="molecule type" value="Genomic_DNA"/>
</dbReference>
<sequence length="78" mass="9262">MFLFIMERGLASNLRNRMITTNSSHVSQYEKDEQDNIYNYTNLIDSLRVLNPKKWPTSDNDEIENITFGDDKIRHLLK</sequence>
<keyword evidence="2" id="KW-1185">Reference proteome</keyword>
<evidence type="ECO:0000313" key="2">
    <source>
        <dbReference type="Proteomes" id="UP000478052"/>
    </source>
</evidence>
<dbReference type="AlphaFoldDB" id="A0A6G0YMB8"/>
<gene>
    <name evidence="1" type="ORF">FWK35_00007502</name>
</gene>
<reference evidence="1 2" key="1">
    <citation type="submission" date="2019-08" db="EMBL/GenBank/DDBJ databases">
        <title>Whole genome of Aphis craccivora.</title>
        <authorList>
            <person name="Voronova N.V."/>
            <person name="Shulinski R.S."/>
            <person name="Bandarenka Y.V."/>
            <person name="Zhorov D.G."/>
            <person name="Warner D."/>
        </authorList>
    </citation>
    <scope>NUCLEOTIDE SEQUENCE [LARGE SCALE GENOMIC DNA]</scope>
    <source>
        <strain evidence="1">180601</strain>
        <tissue evidence="1">Whole Body</tissue>
    </source>
</reference>
<dbReference type="GO" id="GO:0016874">
    <property type="term" value="F:ligase activity"/>
    <property type="evidence" value="ECO:0007669"/>
    <property type="project" value="UniProtKB-KW"/>
</dbReference>
<protein>
    <submittedName>
        <fullName evidence="1">E3 SUMO-protein ligase KIAA1586-like</fullName>
    </submittedName>
</protein>